<dbReference type="GeneID" id="87823747"/>
<comment type="caution">
    <text evidence="2">The sequence shown here is derived from an EMBL/GenBank/DDBJ whole genome shotgun (WGS) entry which is preliminary data.</text>
</comment>
<dbReference type="Proteomes" id="UP001302602">
    <property type="component" value="Unassembled WGS sequence"/>
</dbReference>
<keyword evidence="3" id="KW-1185">Reference proteome</keyword>
<sequence>MQNPCNQTHGLLVTVRCQSPKDSRQANGGLKPLTAGQGELQNQDCTSPMMMFKRRFSPGTPSSRSKVWGRLMEFETRSGNSWLSSLMTFAKVVRAIPRCVAPPTELDLAMKFPVYHSKQHHQQDVPARKQNSKRRQTVFVDAEKRHSFNFSGTLAEYGSQRTKVGVTSTQYDAESAGFRLRVACFHGWLTLLIHPICCHRRDYTDAKC</sequence>
<reference evidence="2" key="2">
    <citation type="submission" date="2023-05" db="EMBL/GenBank/DDBJ databases">
        <authorList>
            <consortium name="Lawrence Berkeley National Laboratory"/>
            <person name="Steindorff A."/>
            <person name="Hensen N."/>
            <person name="Bonometti L."/>
            <person name="Westerberg I."/>
            <person name="Brannstrom I.O."/>
            <person name="Guillou S."/>
            <person name="Cros-Aarteil S."/>
            <person name="Calhoun S."/>
            <person name="Haridas S."/>
            <person name="Kuo A."/>
            <person name="Mondo S."/>
            <person name="Pangilinan J."/>
            <person name="Riley R."/>
            <person name="Labutti K."/>
            <person name="Andreopoulos B."/>
            <person name="Lipzen A."/>
            <person name="Chen C."/>
            <person name="Yanf M."/>
            <person name="Daum C."/>
            <person name="Ng V."/>
            <person name="Clum A."/>
            <person name="Ohm R."/>
            <person name="Martin F."/>
            <person name="Silar P."/>
            <person name="Natvig D."/>
            <person name="Lalanne C."/>
            <person name="Gautier V."/>
            <person name="Ament-Velasquez S.L."/>
            <person name="Kruys A."/>
            <person name="Hutchinson M.I."/>
            <person name="Powell A.J."/>
            <person name="Barry K."/>
            <person name="Miller A.N."/>
            <person name="Grigoriev I.V."/>
            <person name="Debuchy R."/>
            <person name="Gladieux P."/>
            <person name="Thoren M.H."/>
            <person name="Johannesson H."/>
        </authorList>
    </citation>
    <scope>NUCLEOTIDE SEQUENCE</scope>
    <source>
        <strain evidence="2">CBS 731.68</strain>
    </source>
</reference>
<evidence type="ECO:0000256" key="1">
    <source>
        <dbReference type="SAM" id="MobiDB-lite"/>
    </source>
</evidence>
<accession>A0AAN6U2I2</accession>
<evidence type="ECO:0000313" key="3">
    <source>
        <dbReference type="Proteomes" id="UP001302602"/>
    </source>
</evidence>
<name>A0AAN6U2I2_9PEZI</name>
<reference evidence="2" key="1">
    <citation type="journal article" date="2023" name="Mol. Phylogenet. Evol.">
        <title>Genome-scale phylogeny and comparative genomics of the fungal order Sordariales.</title>
        <authorList>
            <person name="Hensen N."/>
            <person name="Bonometti L."/>
            <person name="Westerberg I."/>
            <person name="Brannstrom I.O."/>
            <person name="Guillou S."/>
            <person name="Cros-Aarteil S."/>
            <person name="Calhoun S."/>
            <person name="Haridas S."/>
            <person name="Kuo A."/>
            <person name="Mondo S."/>
            <person name="Pangilinan J."/>
            <person name="Riley R."/>
            <person name="LaButti K."/>
            <person name="Andreopoulos B."/>
            <person name="Lipzen A."/>
            <person name="Chen C."/>
            <person name="Yan M."/>
            <person name="Daum C."/>
            <person name="Ng V."/>
            <person name="Clum A."/>
            <person name="Steindorff A."/>
            <person name="Ohm R.A."/>
            <person name="Martin F."/>
            <person name="Silar P."/>
            <person name="Natvig D.O."/>
            <person name="Lalanne C."/>
            <person name="Gautier V."/>
            <person name="Ament-Velasquez S.L."/>
            <person name="Kruys A."/>
            <person name="Hutchinson M.I."/>
            <person name="Powell A.J."/>
            <person name="Barry K."/>
            <person name="Miller A.N."/>
            <person name="Grigoriev I.V."/>
            <person name="Debuchy R."/>
            <person name="Gladieux P."/>
            <person name="Hiltunen Thoren M."/>
            <person name="Johannesson H."/>
        </authorList>
    </citation>
    <scope>NUCLEOTIDE SEQUENCE</scope>
    <source>
        <strain evidence="2">CBS 731.68</strain>
    </source>
</reference>
<dbReference type="RefSeq" id="XP_062649021.1">
    <property type="nucleotide sequence ID" value="XM_062786977.1"/>
</dbReference>
<gene>
    <name evidence="2" type="ORF">N657DRAFT_360975</name>
</gene>
<protein>
    <submittedName>
        <fullName evidence="2">Uncharacterized protein</fullName>
    </submittedName>
</protein>
<evidence type="ECO:0000313" key="2">
    <source>
        <dbReference type="EMBL" id="KAK4125250.1"/>
    </source>
</evidence>
<proteinExistence type="predicted"/>
<dbReference type="EMBL" id="MU853226">
    <property type="protein sequence ID" value="KAK4125250.1"/>
    <property type="molecule type" value="Genomic_DNA"/>
</dbReference>
<feature type="region of interest" description="Disordered" evidence="1">
    <location>
        <begin position="21"/>
        <end position="41"/>
    </location>
</feature>
<dbReference type="AlphaFoldDB" id="A0AAN6U2I2"/>
<organism evidence="2 3">
    <name type="scientific">Parathielavia appendiculata</name>
    <dbReference type="NCBI Taxonomy" id="2587402"/>
    <lineage>
        <taxon>Eukaryota</taxon>
        <taxon>Fungi</taxon>
        <taxon>Dikarya</taxon>
        <taxon>Ascomycota</taxon>
        <taxon>Pezizomycotina</taxon>
        <taxon>Sordariomycetes</taxon>
        <taxon>Sordariomycetidae</taxon>
        <taxon>Sordariales</taxon>
        <taxon>Chaetomiaceae</taxon>
        <taxon>Parathielavia</taxon>
    </lineage>
</organism>